<dbReference type="GO" id="GO:0008713">
    <property type="term" value="F:ADP-heptose-lipopolysaccharide heptosyltransferase activity"/>
    <property type="evidence" value="ECO:0007669"/>
    <property type="project" value="TreeGrafter"/>
</dbReference>
<dbReference type="InterPro" id="IPR002201">
    <property type="entry name" value="Glyco_trans_9"/>
</dbReference>
<dbReference type="AlphaFoldDB" id="A0A5C5ZRT0"/>
<dbReference type="EMBL" id="SJPQ01000001">
    <property type="protein sequence ID" value="TWT90000.1"/>
    <property type="molecule type" value="Genomic_DNA"/>
</dbReference>
<dbReference type="SUPFAM" id="SSF53756">
    <property type="entry name" value="UDP-Glycosyltransferase/glycogen phosphorylase"/>
    <property type="match status" value="1"/>
</dbReference>
<evidence type="ECO:0000256" key="2">
    <source>
        <dbReference type="ARBA" id="ARBA00022679"/>
    </source>
</evidence>
<dbReference type="PANTHER" id="PTHR30160">
    <property type="entry name" value="TETRAACYLDISACCHARIDE 4'-KINASE-RELATED"/>
    <property type="match status" value="1"/>
</dbReference>
<keyword evidence="2 3" id="KW-0808">Transferase</keyword>
<dbReference type="CDD" id="cd03789">
    <property type="entry name" value="GT9_LPS_heptosyltransferase"/>
    <property type="match status" value="1"/>
</dbReference>
<dbReference type="Pfam" id="PF01075">
    <property type="entry name" value="Glyco_transf_9"/>
    <property type="match status" value="1"/>
</dbReference>
<dbReference type="Proteomes" id="UP000315440">
    <property type="component" value="Unassembled WGS sequence"/>
</dbReference>
<name>A0A5C5ZRT0_9BACT</name>
<keyword evidence="1" id="KW-0328">Glycosyltransferase</keyword>
<evidence type="ECO:0000313" key="4">
    <source>
        <dbReference type="Proteomes" id="UP000315440"/>
    </source>
</evidence>
<keyword evidence="4" id="KW-1185">Reference proteome</keyword>
<dbReference type="PANTHER" id="PTHR30160:SF1">
    <property type="entry name" value="LIPOPOLYSACCHARIDE 1,2-N-ACETYLGLUCOSAMINETRANSFERASE-RELATED"/>
    <property type="match status" value="1"/>
</dbReference>
<dbReference type="Gene3D" id="3.40.50.2000">
    <property type="entry name" value="Glycogen Phosphorylase B"/>
    <property type="match status" value="2"/>
</dbReference>
<dbReference type="RefSeq" id="WP_231993556.1">
    <property type="nucleotide sequence ID" value="NZ_SJPQ01000001.1"/>
</dbReference>
<dbReference type="GO" id="GO:0005829">
    <property type="term" value="C:cytosol"/>
    <property type="evidence" value="ECO:0007669"/>
    <property type="project" value="TreeGrafter"/>
</dbReference>
<sequence length="347" mass="37827">MTTKHGPRVLIARLSAIGDTIFTAPVACALRDRYPGARITWVVEEKSATFVRNHPAIDQTVVVPRGWFTSWRGLRAVRAELRRCGPFDAAVDAQGMTKSAVACWLSGAPMRIGLLGEHGRELSPWLNNRLVRPEHTHITDRSLELLGPLGIHRPQVRWDLPDDESAERTIGTLVRGSYPTGYAVVNPGATWESKLWETNRFGQVAAELGRRRTLRTLVVWAGDREREAAGEVVAASDGWAKVAPPTSLMELAALLRRASVVLSADTGPLHLATAVGAPAVGLYGPTRPEDCGPYGDRAIALQSRYQSGTRRERRRAGNDAMREITAEQVVAACEKLLDAAPASRLVA</sequence>
<proteinExistence type="predicted"/>
<evidence type="ECO:0000256" key="1">
    <source>
        <dbReference type="ARBA" id="ARBA00022676"/>
    </source>
</evidence>
<dbReference type="InterPro" id="IPR051199">
    <property type="entry name" value="LPS_LOS_Heptosyltrfase"/>
</dbReference>
<gene>
    <name evidence="3" type="primary">rfaC</name>
    <name evidence="3" type="ORF">Mal64_03820</name>
</gene>
<accession>A0A5C5ZRT0</accession>
<comment type="caution">
    <text evidence="3">The sequence shown here is derived from an EMBL/GenBank/DDBJ whole genome shotgun (WGS) entry which is preliminary data.</text>
</comment>
<dbReference type="EC" id="2.-.-.-" evidence="3"/>
<reference evidence="3 4" key="1">
    <citation type="submission" date="2019-02" db="EMBL/GenBank/DDBJ databases">
        <title>Deep-cultivation of Planctomycetes and their phenomic and genomic characterization uncovers novel biology.</title>
        <authorList>
            <person name="Wiegand S."/>
            <person name="Jogler M."/>
            <person name="Boedeker C."/>
            <person name="Pinto D."/>
            <person name="Vollmers J."/>
            <person name="Rivas-Marin E."/>
            <person name="Kohn T."/>
            <person name="Peeters S.H."/>
            <person name="Heuer A."/>
            <person name="Rast P."/>
            <person name="Oberbeckmann S."/>
            <person name="Bunk B."/>
            <person name="Jeske O."/>
            <person name="Meyerdierks A."/>
            <person name="Storesund J.E."/>
            <person name="Kallscheuer N."/>
            <person name="Luecker S."/>
            <person name="Lage O.M."/>
            <person name="Pohl T."/>
            <person name="Merkel B.J."/>
            <person name="Hornburger P."/>
            <person name="Mueller R.-W."/>
            <person name="Bruemmer F."/>
            <person name="Labrenz M."/>
            <person name="Spormann A.M."/>
            <person name="Op Den Camp H."/>
            <person name="Overmann J."/>
            <person name="Amann R."/>
            <person name="Jetten M.S.M."/>
            <person name="Mascher T."/>
            <person name="Medema M.H."/>
            <person name="Devos D.P."/>
            <person name="Kaster A.-K."/>
            <person name="Ovreas L."/>
            <person name="Rohde M."/>
            <person name="Galperin M.Y."/>
            <person name="Jogler C."/>
        </authorList>
    </citation>
    <scope>NUCLEOTIDE SEQUENCE [LARGE SCALE GENOMIC DNA]</scope>
    <source>
        <strain evidence="3 4">Mal64</strain>
    </source>
</reference>
<protein>
    <submittedName>
        <fullName evidence="3">Lipopolysaccharide heptosyltransferase 1</fullName>
        <ecNumber evidence="3">2.-.-.-</ecNumber>
    </submittedName>
</protein>
<evidence type="ECO:0000313" key="3">
    <source>
        <dbReference type="EMBL" id="TWT90000.1"/>
    </source>
</evidence>
<dbReference type="GO" id="GO:0009244">
    <property type="term" value="P:lipopolysaccharide core region biosynthetic process"/>
    <property type="evidence" value="ECO:0007669"/>
    <property type="project" value="TreeGrafter"/>
</dbReference>
<organism evidence="3 4">
    <name type="scientific">Pseudobythopirellula maris</name>
    <dbReference type="NCBI Taxonomy" id="2527991"/>
    <lineage>
        <taxon>Bacteria</taxon>
        <taxon>Pseudomonadati</taxon>
        <taxon>Planctomycetota</taxon>
        <taxon>Planctomycetia</taxon>
        <taxon>Pirellulales</taxon>
        <taxon>Lacipirellulaceae</taxon>
        <taxon>Pseudobythopirellula</taxon>
    </lineage>
</organism>